<protein>
    <submittedName>
        <fullName evidence="1">Antirestriction protein (ArdA)</fullName>
    </submittedName>
</protein>
<dbReference type="InterPro" id="IPR041895">
    <property type="entry name" value="ArdA_dom1"/>
</dbReference>
<dbReference type="AlphaFoldDB" id="A0A1M7DHI3"/>
<dbReference type="RefSeq" id="WP_228390826.1">
    <property type="nucleotide sequence ID" value="NZ_FRBM01000006.1"/>
</dbReference>
<gene>
    <name evidence="1" type="ORF">SAMN05444407_106131</name>
</gene>
<name>A0A1M7DHI3_9FLAO</name>
<dbReference type="Gene3D" id="3.10.20.480">
    <property type="entry name" value="Antirestriction protein ArdA, domain 1"/>
    <property type="match status" value="1"/>
</dbReference>
<sequence length="198" mass="23126">MPSGIGVLLGESINFKSDLKLIDMTKLMNCFDTASIYCGTYAKYNNGSLYGKWLNLSDYSDYDKLLTAMYEVHSDESDPEFMFQDYENCELFEKLGLLSECHISKDIYDVLEQINDSGHDVEVYEACLDCLGKMDFQSIYEYINNFYYGEYSSDEDFVQYLYEDDTFNIPNWVVIDWSATARSIMFDYFESNGHYFKS</sequence>
<proteinExistence type="predicted"/>
<dbReference type="InterPro" id="IPR009899">
    <property type="entry name" value="ArdA"/>
</dbReference>
<accession>A0A1M7DHI3</accession>
<evidence type="ECO:0000313" key="2">
    <source>
        <dbReference type="Proteomes" id="UP000184069"/>
    </source>
</evidence>
<dbReference type="Proteomes" id="UP000184069">
    <property type="component" value="Unassembled WGS sequence"/>
</dbReference>
<dbReference type="EMBL" id="FRBM01000006">
    <property type="protein sequence ID" value="SHL78920.1"/>
    <property type="molecule type" value="Genomic_DNA"/>
</dbReference>
<evidence type="ECO:0000313" key="1">
    <source>
        <dbReference type="EMBL" id="SHL78920.1"/>
    </source>
</evidence>
<dbReference type="Pfam" id="PF07275">
    <property type="entry name" value="ArdA"/>
    <property type="match status" value="1"/>
</dbReference>
<organism evidence="1 2">
    <name type="scientific">Chryseobacterium contaminans</name>
    <dbReference type="NCBI Taxonomy" id="1423959"/>
    <lineage>
        <taxon>Bacteria</taxon>
        <taxon>Pseudomonadati</taxon>
        <taxon>Bacteroidota</taxon>
        <taxon>Flavobacteriia</taxon>
        <taxon>Flavobacteriales</taxon>
        <taxon>Weeksellaceae</taxon>
        <taxon>Chryseobacterium group</taxon>
        <taxon>Chryseobacterium</taxon>
    </lineage>
</organism>
<reference evidence="1 2" key="1">
    <citation type="submission" date="2016-11" db="EMBL/GenBank/DDBJ databases">
        <authorList>
            <person name="Jaros S."/>
            <person name="Januszkiewicz K."/>
            <person name="Wedrychowicz H."/>
        </authorList>
    </citation>
    <scope>NUCLEOTIDE SEQUENCE [LARGE SCALE GENOMIC DNA]</scope>
    <source>
        <strain evidence="1 2">DSM 27621</strain>
    </source>
</reference>